<dbReference type="InterPro" id="IPR003718">
    <property type="entry name" value="OsmC/Ohr_fam"/>
</dbReference>
<evidence type="ECO:0000313" key="2">
    <source>
        <dbReference type="Proteomes" id="UP000019151"/>
    </source>
</evidence>
<dbReference type="KEGG" id="gba:J421_2722"/>
<organism evidence="1 2">
    <name type="scientific">Gemmatirosa kalamazoonensis</name>
    <dbReference type="NCBI Taxonomy" id="861299"/>
    <lineage>
        <taxon>Bacteria</taxon>
        <taxon>Pseudomonadati</taxon>
        <taxon>Gemmatimonadota</taxon>
        <taxon>Gemmatimonadia</taxon>
        <taxon>Gemmatimonadales</taxon>
        <taxon>Gemmatimonadaceae</taxon>
        <taxon>Gemmatirosa</taxon>
    </lineage>
</organism>
<dbReference type="PATRIC" id="fig|861299.3.peg.2773"/>
<dbReference type="InterPro" id="IPR015946">
    <property type="entry name" value="KH_dom-like_a/b"/>
</dbReference>
<dbReference type="PANTHER" id="PTHR39624">
    <property type="entry name" value="PROTEIN INVOLVED IN RIMO-MEDIATED BETA-METHYLTHIOLATION OF RIBOSOMAL PROTEIN S12 YCAO"/>
    <property type="match status" value="1"/>
</dbReference>
<dbReference type="Gene3D" id="3.30.300.20">
    <property type="match status" value="1"/>
</dbReference>
<proteinExistence type="predicted"/>
<dbReference type="Pfam" id="PF02566">
    <property type="entry name" value="OsmC"/>
    <property type="match status" value="1"/>
</dbReference>
<accession>W0RGP4</accession>
<gene>
    <name evidence="1" type="ORF">J421_2722</name>
</gene>
<dbReference type="HOGENOM" id="CLU_100275_4_0_0"/>
<evidence type="ECO:0000313" key="1">
    <source>
        <dbReference type="EMBL" id="AHG90259.1"/>
    </source>
</evidence>
<dbReference type="SUPFAM" id="SSF82784">
    <property type="entry name" value="OsmC-like"/>
    <property type="match status" value="1"/>
</dbReference>
<name>W0RGP4_9BACT</name>
<dbReference type="AlphaFoldDB" id="W0RGP4"/>
<protein>
    <submittedName>
        <fullName evidence="1">OsmC family protein</fullName>
    </submittedName>
</protein>
<dbReference type="Proteomes" id="UP000019151">
    <property type="component" value="Chromosome"/>
</dbReference>
<sequence>MGVPPDPAAAATPDRGTVVARNAGPGFTTTLTAGAHALVVDEPVAAGGADEGATPYDLLLGAVGACTAITVRMYARRKGWPLEDVVVRVRAGGRSHAADCAECVDRAVSAPAVVSEVELHGPLSDEQRARLRYIAGRCPVKQVLRGGLSVIDAE</sequence>
<dbReference type="RefSeq" id="WP_025411729.1">
    <property type="nucleotide sequence ID" value="NZ_CP007128.1"/>
</dbReference>
<dbReference type="eggNOG" id="COG1765">
    <property type="taxonomic scope" value="Bacteria"/>
</dbReference>
<dbReference type="InterPro" id="IPR036102">
    <property type="entry name" value="OsmC/Ohrsf"/>
</dbReference>
<dbReference type="InParanoid" id="W0RGP4"/>
<dbReference type="OrthoDB" id="9789573at2"/>
<dbReference type="EMBL" id="CP007128">
    <property type="protein sequence ID" value="AHG90259.1"/>
    <property type="molecule type" value="Genomic_DNA"/>
</dbReference>
<keyword evidence="2" id="KW-1185">Reference proteome</keyword>
<dbReference type="STRING" id="861299.J421_2722"/>
<reference evidence="1 2" key="1">
    <citation type="journal article" date="2014" name="Genome Announc.">
        <title>Genome Sequence and Methylome of Soil Bacterium Gemmatirosa kalamazoonensis KBS708T, a Member of the Rarely Cultivated Gemmatimonadetes Phylum.</title>
        <authorList>
            <person name="Debruyn J.M."/>
            <person name="Radosevich M."/>
            <person name="Wommack K.E."/>
            <person name="Polson S.W."/>
            <person name="Hauser L.J."/>
            <person name="Fawaz M.N."/>
            <person name="Korlach J."/>
            <person name="Tsai Y.C."/>
        </authorList>
    </citation>
    <scope>NUCLEOTIDE SEQUENCE [LARGE SCALE GENOMIC DNA]</scope>
    <source>
        <strain evidence="1 2">KBS708</strain>
    </source>
</reference>
<dbReference type="PANTHER" id="PTHR39624:SF2">
    <property type="entry name" value="OSMC-LIKE PROTEIN"/>
    <property type="match status" value="1"/>
</dbReference>